<sequence>MDKLSRRTLLKASLAAGAGLCVPNLMQTSRAEEALPAPEEIAKERAAKYVFNFGSVYATENYLTTPTSICRSSRSSRKAPITRCM</sequence>
<dbReference type="AlphaFoldDB" id="A0A447T9A4"/>
<reference evidence="1 2" key="1">
    <citation type="submission" date="2018-12" db="EMBL/GenBank/DDBJ databases">
        <authorList>
            <consortium name="Pathogen Informatics"/>
        </authorList>
    </citation>
    <scope>NUCLEOTIDE SEQUENCE [LARGE SCALE GENOMIC DNA]</scope>
    <source>
        <strain evidence="1 2">NCTC9695</strain>
    </source>
</reference>
<evidence type="ECO:0000313" key="1">
    <source>
        <dbReference type="EMBL" id="VEB41471.1"/>
    </source>
</evidence>
<protein>
    <submittedName>
        <fullName evidence="1">Uncharacterized protein</fullName>
    </submittedName>
</protein>
<dbReference type="PROSITE" id="PS51318">
    <property type="entry name" value="TAT"/>
    <property type="match status" value="1"/>
</dbReference>
<dbReference type="InterPro" id="IPR006311">
    <property type="entry name" value="TAT_signal"/>
</dbReference>
<dbReference type="InterPro" id="IPR019546">
    <property type="entry name" value="TAT_signal_bac_arc"/>
</dbReference>
<proteinExistence type="predicted"/>
<evidence type="ECO:0000313" key="2">
    <source>
        <dbReference type="Proteomes" id="UP000275777"/>
    </source>
</evidence>
<dbReference type="Pfam" id="PF10518">
    <property type="entry name" value="TAT_signal"/>
    <property type="match status" value="1"/>
</dbReference>
<dbReference type="Proteomes" id="UP000275777">
    <property type="component" value="Chromosome"/>
</dbReference>
<accession>A0A447T9A4</accession>
<gene>
    <name evidence="1" type="ORF">NCTC9695_01904</name>
</gene>
<dbReference type="EMBL" id="LR134182">
    <property type="protein sequence ID" value="VEB41471.1"/>
    <property type="molecule type" value="Genomic_DNA"/>
</dbReference>
<dbReference type="NCBIfam" id="TIGR01409">
    <property type="entry name" value="TAT_signal_seq"/>
    <property type="match status" value="1"/>
</dbReference>
<organism evidence="1 2">
    <name type="scientific">Chromobacterium violaceum</name>
    <dbReference type="NCBI Taxonomy" id="536"/>
    <lineage>
        <taxon>Bacteria</taxon>
        <taxon>Pseudomonadati</taxon>
        <taxon>Pseudomonadota</taxon>
        <taxon>Betaproteobacteria</taxon>
        <taxon>Neisseriales</taxon>
        <taxon>Chromobacteriaceae</taxon>
        <taxon>Chromobacterium</taxon>
    </lineage>
</organism>
<name>A0A447T9A4_CHRVL</name>